<protein>
    <recommendedName>
        <fullName evidence="4">Ras-GEF domain-containing protein</fullName>
    </recommendedName>
</protein>
<evidence type="ECO:0000256" key="3">
    <source>
        <dbReference type="SAM" id="MobiDB-lite"/>
    </source>
</evidence>
<dbReference type="PANTHER" id="PTHR23113:SF370">
    <property type="entry name" value="RAS GUANINE NUCLEOTIDE EXCHANGE FACTOR P"/>
    <property type="match status" value="1"/>
</dbReference>
<dbReference type="Pfam" id="PF00617">
    <property type="entry name" value="RasGEF"/>
    <property type="match status" value="1"/>
</dbReference>
<dbReference type="PANTHER" id="PTHR23113">
    <property type="entry name" value="GUANINE NUCLEOTIDE EXCHANGE FACTOR"/>
    <property type="match status" value="1"/>
</dbReference>
<dbReference type="InterPro" id="IPR001895">
    <property type="entry name" value="RASGEF_cat_dom"/>
</dbReference>
<dbReference type="Gene3D" id="1.20.870.10">
    <property type="entry name" value="Son of sevenless (SoS) protein Chain: S domain 1"/>
    <property type="match status" value="1"/>
</dbReference>
<dbReference type="GO" id="GO:0007265">
    <property type="term" value="P:Ras protein signal transduction"/>
    <property type="evidence" value="ECO:0007669"/>
    <property type="project" value="TreeGrafter"/>
</dbReference>
<organism evidence="5">
    <name type="scientific">Paramoeba aestuarina</name>
    <dbReference type="NCBI Taxonomy" id="180227"/>
    <lineage>
        <taxon>Eukaryota</taxon>
        <taxon>Amoebozoa</taxon>
        <taxon>Discosea</taxon>
        <taxon>Flabellinia</taxon>
        <taxon>Dactylopodida</taxon>
        <taxon>Paramoebidae</taxon>
        <taxon>Paramoeba</taxon>
    </lineage>
</organism>
<name>A0A7S4P3A0_9EUKA</name>
<dbReference type="EMBL" id="HBKR01028440">
    <property type="protein sequence ID" value="CAE2322360.1"/>
    <property type="molecule type" value="Transcribed_RNA"/>
</dbReference>
<dbReference type="InterPro" id="IPR023578">
    <property type="entry name" value="Ras_GEF_dom_sf"/>
</dbReference>
<dbReference type="GO" id="GO:0005886">
    <property type="term" value="C:plasma membrane"/>
    <property type="evidence" value="ECO:0007669"/>
    <property type="project" value="TreeGrafter"/>
</dbReference>
<sequence>MKKKKEKKRSKTTKTPTRKRQTILFSKRDKDKEGSQIELSVDTPGVEEEKQSVVEEIGKISIQDLVQYLICGSCTRTERSAFYLIYHRYTTTSEILKFLQIILNKAEEEGGEEGKDGGKEGTSLRIVVFLKCWWEENEPELVEEDVYKDFLSLLSEIEKIHPIIAQKFLQNFQRAKEKDTSFVSPFYREIGGKEEDKGKREKELEENLFDLEGTTFDSDLVAAAITVHEFSIFSQISSEELLWWNTKKKDQCNNVRAMTKLSTKLSSWVTTELVKRAKISERILVFSKFVSLAEILLDLGNFSSTFSILGALSNTAIYRMKKTWAESDPEVIRRFEKMKAIMSHRSSYAAYRAYLKGLIPPCIPYIGISLSDLTFIDDGSVDYYENELVNFKKWKLLAGVMAELMAFQKVNYSHLMEDNTQAQNFAISLHKYENLDEKQCLLYSKLVEPKDQEEAMKELLRMYKESQNKLVEYEKKFQEEFNVVGSPDRIITSN</sequence>
<dbReference type="SUPFAM" id="SSF48366">
    <property type="entry name" value="Ras GEF"/>
    <property type="match status" value="1"/>
</dbReference>
<dbReference type="AlphaFoldDB" id="A0A7S4P3A0"/>
<evidence type="ECO:0000259" key="4">
    <source>
        <dbReference type="PROSITE" id="PS50009"/>
    </source>
</evidence>
<dbReference type="InterPro" id="IPR019804">
    <property type="entry name" value="Ras_G-nucl-exch_fac_CS"/>
</dbReference>
<dbReference type="SMART" id="SM00147">
    <property type="entry name" value="RasGEF"/>
    <property type="match status" value="1"/>
</dbReference>
<reference evidence="5" key="1">
    <citation type="submission" date="2021-01" db="EMBL/GenBank/DDBJ databases">
        <authorList>
            <person name="Corre E."/>
            <person name="Pelletier E."/>
            <person name="Niang G."/>
            <person name="Scheremetjew M."/>
            <person name="Finn R."/>
            <person name="Kale V."/>
            <person name="Holt S."/>
            <person name="Cochrane G."/>
            <person name="Meng A."/>
            <person name="Brown T."/>
            <person name="Cohen L."/>
        </authorList>
    </citation>
    <scope>NUCLEOTIDE SEQUENCE</scope>
    <source>
        <strain evidence="5">SoJaBio B1-5/56/2</strain>
    </source>
</reference>
<keyword evidence="1 2" id="KW-0344">Guanine-nucleotide releasing factor</keyword>
<dbReference type="Gene3D" id="1.10.840.10">
    <property type="entry name" value="Ras guanine-nucleotide exchange factors catalytic domain"/>
    <property type="match status" value="1"/>
</dbReference>
<dbReference type="PROSITE" id="PS00720">
    <property type="entry name" value="RASGEF"/>
    <property type="match status" value="1"/>
</dbReference>
<feature type="region of interest" description="Disordered" evidence="3">
    <location>
        <begin position="1"/>
        <end position="38"/>
    </location>
</feature>
<dbReference type="InterPro" id="IPR036964">
    <property type="entry name" value="RASGEF_cat_dom_sf"/>
</dbReference>
<evidence type="ECO:0000256" key="2">
    <source>
        <dbReference type="PROSITE-ProRule" id="PRU00168"/>
    </source>
</evidence>
<feature type="compositionally biased region" description="Basic residues" evidence="3">
    <location>
        <begin position="1"/>
        <end position="21"/>
    </location>
</feature>
<dbReference type="GO" id="GO:0005085">
    <property type="term" value="F:guanyl-nucleotide exchange factor activity"/>
    <property type="evidence" value="ECO:0007669"/>
    <property type="project" value="UniProtKB-KW"/>
</dbReference>
<gene>
    <name evidence="5" type="ORF">NAES01612_LOCUS18538</name>
</gene>
<dbReference type="InterPro" id="IPR008937">
    <property type="entry name" value="Ras-like_GEF"/>
</dbReference>
<proteinExistence type="predicted"/>
<feature type="compositionally biased region" description="Basic and acidic residues" evidence="3">
    <location>
        <begin position="26"/>
        <end position="35"/>
    </location>
</feature>
<dbReference type="PROSITE" id="PS50009">
    <property type="entry name" value="RASGEF_CAT"/>
    <property type="match status" value="1"/>
</dbReference>
<accession>A0A7S4P3A0</accession>
<evidence type="ECO:0000313" key="5">
    <source>
        <dbReference type="EMBL" id="CAE2322360.1"/>
    </source>
</evidence>
<evidence type="ECO:0000256" key="1">
    <source>
        <dbReference type="ARBA" id="ARBA00022658"/>
    </source>
</evidence>
<feature type="domain" description="Ras-GEF" evidence="4">
    <location>
        <begin position="217"/>
        <end position="450"/>
    </location>
</feature>